<dbReference type="Proteomes" id="UP000199558">
    <property type="component" value="Unassembled WGS sequence"/>
</dbReference>
<dbReference type="OrthoDB" id="3483782at2"/>
<dbReference type="AlphaFoldDB" id="A0A1A9BA57"/>
<organism evidence="2 3">
    <name type="scientific">Micromonospora sediminicola</name>
    <dbReference type="NCBI Taxonomy" id="946078"/>
    <lineage>
        <taxon>Bacteria</taxon>
        <taxon>Bacillati</taxon>
        <taxon>Actinomycetota</taxon>
        <taxon>Actinomycetes</taxon>
        <taxon>Micromonosporales</taxon>
        <taxon>Micromonosporaceae</taxon>
        <taxon>Micromonospora</taxon>
    </lineage>
</organism>
<keyword evidence="1" id="KW-1133">Transmembrane helix</keyword>
<feature type="transmembrane region" description="Helical" evidence="1">
    <location>
        <begin position="35"/>
        <end position="60"/>
    </location>
</feature>
<sequence>MRGTRVALVTVGTLISAYALLRVVTDRDADPLGQLLFLAGLVAAHDAVVLPVAIVLGALVARFSPDRIRGPIRFAGFVTAAVLVVAMPLVLGYGRRPDTPSALPLGYGRGLGIALLVVWSATLAASALRQVSRRRRRTRGQEE</sequence>
<keyword evidence="3" id="KW-1185">Reference proteome</keyword>
<feature type="transmembrane region" description="Helical" evidence="1">
    <location>
        <begin position="106"/>
        <end position="128"/>
    </location>
</feature>
<keyword evidence="1" id="KW-0472">Membrane</keyword>
<keyword evidence="1" id="KW-0812">Transmembrane</keyword>
<evidence type="ECO:0000313" key="3">
    <source>
        <dbReference type="Proteomes" id="UP000199558"/>
    </source>
</evidence>
<evidence type="ECO:0000313" key="2">
    <source>
        <dbReference type="EMBL" id="SBT65782.1"/>
    </source>
</evidence>
<name>A0A1A9BA57_9ACTN</name>
<dbReference type="STRING" id="946078.GA0070622_2792"/>
<gene>
    <name evidence="2" type="ORF">GA0070622_2792</name>
</gene>
<dbReference type="RefSeq" id="WP_141684565.1">
    <property type="nucleotide sequence ID" value="NZ_FLRH01000003.1"/>
</dbReference>
<protein>
    <submittedName>
        <fullName evidence="2">Uncharacterized protein</fullName>
    </submittedName>
</protein>
<evidence type="ECO:0000256" key="1">
    <source>
        <dbReference type="SAM" id="Phobius"/>
    </source>
</evidence>
<feature type="transmembrane region" description="Helical" evidence="1">
    <location>
        <begin position="72"/>
        <end position="94"/>
    </location>
</feature>
<dbReference type="EMBL" id="FLRH01000003">
    <property type="protein sequence ID" value="SBT65782.1"/>
    <property type="molecule type" value="Genomic_DNA"/>
</dbReference>
<reference evidence="3" key="1">
    <citation type="submission" date="2016-06" db="EMBL/GenBank/DDBJ databases">
        <authorList>
            <person name="Varghese N."/>
            <person name="Submissions Spin"/>
        </authorList>
    </citation>
    <scope>NUCLEOTIDE SEQUENCE [LARGE SCALE GENOMIC DNA]</scope>
    <source>
        <strain evidence="3">DSM 45794</strain>
    </source>
</reference>
<accession>A0A1A9BA57</accession>
<proteinExistence type="predicted"/>